<keyword evidence="4 8" id="KW-0418">Kinase</keyword>
<comment type="catalytic activity">
    <reaction evidence="1">
        <text>ATP + protein L-histidine = ADP + protein N-phospho-L-histidine.</text>
        <dbReference type="EC" id="2.7.13.3"/>
    </reaction>
</comment>
<dbReference type="Proteomes" id="UP001596368">
    <property type="component" value="Unassembled WGS sequence"/>
</dbReference>
<evidence type="ECO:0000256" key="1">
    <source>
        <dbReference type="ARBA" id="ARBA00000085"/>
    </source>
</evidence>
<name>A0ABD5XQH3_9EURY</name>
<feature type="domain" description="Histidine kinase" evidence="7">
    <location>
        <begin position="38"/>
        <end position="204"/>
    </location>
</feature>
<feature type="region of interest" description="Disordered" evidence="6">
    <location>
        <begin position="1"/>
        <end position="32"/>
    </location>
</feature>
<comment type="caution">
    <text evidence="8">The sequence shown here is derived from an EMBL/GenBank/DDBJ whole genome shotgun (WGS) entry which is preliminary data.</text>
</comment>
<keyword evidence="9" id="KW-1185">Reference proteome</keyword>
<dbReference type="InterPro" id="IPR036890">
    <property type="entry name" value="HATPase_C_sf"/>
</dbReference>
<dbReference type="InterPro" id="IPR050736">
    <property type="entry name" value="Sensor_HK_Regulatory"/>
</dbReference>
<dbReference type="EC" id="2.7.13.3" evidence="2"/>
<dbReference type="InterPro" id="IPR003594">
    <property type="entry name" value="HATPase_dom"/>
</dbReference>
<evidence type="ECO:0000256" key="4">
    <source>
        <dbReference type="ARBA" id="ARBA00022777"/>
    </source>
</evidence>
<keyword evidence="3" id="KW-0808">Transferase</keyword>
<evidence type="ECO:0000313" key="9">
    <source>
        <dbReference type="Proteomes" id="UP001596368"/>
    </source>
</evidence>
<dbReference type="GO" id="GO:0004673">
    <property type="term" value="F:protein histidine kinase activity"/>
    <property type="evidence" value="ECO:0007669"/>
    <property type="project" value="UniProtKB-EC"/>
</dbReference>
<evidence type="ECO:0000256" key="3">
    <source>
        <dbReference type="ARBA" id="ARBA00022679"/>
    </source>
</evidence>
<evidence type="ECO:0000256" key="5">
    <source>
        <dbReference type="ARBA" id="ARBA00023012"/>
    </source>
</evidence>
<dbReference type="EMBL" id="JBHSZG010000001">
    <property type="protein sequence ID" value="MFC7137333.1"/>
    <property type="molecule type" value="Genomic_DNA"/>
</dbReference>
<dbReference type="Gene3D" id="3.30.565.10">
    <property type="entry name" value="Histidine kinase-like ATPase, C-terminal domain"/>
    <property type="match status" value="1"/>
</dbReference>
<protein>
    <recommendedName>
        <fullName evidence="2">histidine kinase</fullName>
        <ecNumber evidence="2">2.7.13.3</ecNumber>
    </recommendedName>
</protein>
<organism evidence="8 9">
    <name type="scientific">Halobaculum litoreum</name>
    <dbReference type="NCBI Taxonomy" id="3031998"/>
    <lineage>
        <taxon>Archaea</taxon>
        <taxon>Methanobacteriati</taxon>
        <taxon>Methanobacteriota</taxon>
        <taxon>Stenosarchaea group</taxon>
        <taxon>Halobacteria</taxon>
        <taxon>Halobacteriales</taxon>
        <taxon>Haloferacaceae</taxon>
        <taxon>Halobaculum</taxon>
    </lineage>
</organism>
<evidence type="ECO:0000313" key="8">
    <source>
        <dbReference type="EMBL" id="MFC7137333.1"/>
    </source>
</evidence>
<dbReference type="PANTHER" id="PTHR43711:SF1">
    <property type="entry name" value="HISTIDINE KINASE 1"/>
    <property type="match status" value="1"/>
</dbReference>
<dbReference type="SUPFAM" id="SSF55874">
    <property type="entry name" value="ATPase domain of HSP90 chaperone/DNA topoisomerase II/histidine kinase"/>
    <property type="match status" value="1"/>
</dbReference>
<evidence type="ECO:0000256" key="2">
    <source>
        <dbReference type="ARBA" id="ARBA00012438"/>
    </source>
</evidence>
<sequence length="209" mass="21677">MQGRTALLDSRFGDDGDDDGDGEAPAAATDVGDHVASIDASADRIETIIEDALRLARGGFESEESPAEVRLREAAEAAWDHVRSEEATVRVVDSFAFEAAAGPLGQVLENLFANAVEHAGADVTLTVGTVSGGARPDEPSGFFVADDGPGVPPGKRAAVFEPGHTTGDDGTGLGLAIVEQFVEAQGWYVDLVESDGGGARFEVRGIEPR</sequence>
<dbReference type="AlphaFoldDB" id="A0ABD5XQH3"/>
<dbReference type="PANTHER" id="PTHR43711">
    <property type="entry name" value="TWO-COMPONENT HISTIDINE KINASE"/>
    <property type="match status" value="1"/>
</dbReference>
<dbReference type="InterPro" id="IPR004358">
    <property type="entry name" value="Sig_transdc_His_kin-like_C"/>
</dbReference>
<proteinExistence type="predicted"/>
<reference evidence="8 9" key="1">
    <citation type="journal article" date="2019" name="Int. J. Syst. Evol. Microbiol.">
        <title>The Global Catalogue of Microorganisms (GCM) 10K type strain sequencing project: providing services to taxonomists for standard genome sequencing and annotation.</title>
        <authorList>
            <consortium name="The Broad Institute Genomics Platform"/>
            <consortium name="The Broad Institute Genome Sequencing Center for Infectious Disease"/>
            <person name="Wu L."/>
            <person name="Ma J."/>
        </authorList>
    </citation>
    <scope>NUCLEOTIDE SEQUENCE [LARGE SCALE GENOMIC DNA]</scope>
    <source>
        <strain evidence="8 9">DT92</strain>
    </source>
</reference>
<keyword evidence="5" id="KW-0902">Two-component regulatory system</keyword>
<accession>A0ABD5XQH3</accession>
<dbReference type="GO" id="GO:0000160">
    <property type="term" value="P:phosphorelay signal transduction system"/>
    <property type="evidence" value="ECO:0007669"/>
    <property type="project" value="UniProtKB-KW"/>
</dbReference>
<dbReference type="Pfam" id="PF02518">
    <property type="entry name" value="HATPase_c"/>
    <property type="match status" value="1"/>
</dbReference>
<dbReference type="PRINTS" id="PR00344">
    <property type="entry name" value="BCTRLSENSOR"/>
</dbReference>
<dbReference type="PROSITE" id="PS50109">
    <property type="entry name" value="HIS_KIN"/>
    <property type="match status" value="1"/>
</dbReference>
<dbReference type="InterPro" id="IPR005467">
    <property type="entry name" value="His_kinase_dom"/>
</dbReference>
<evidence type="ECO:0000259" key="7">
    <source>
        <dbReference type="PROSITE" id="PS50109"/>
    </source>
</evidence>
<gene>
    <name evidence="8" type="ORF">ACFQRB_14495</name>
</gene>
<evidence type="ECO:0000256" key="6">
    <source>
        <dbReference type="SAM" id="MobiDB-lite"/>
    </source>
</evidence>
<dbReference type="SMART" id="SM00387">
    <property type="entry name" value="HATPase_c"/>
    <property type="match status" value="1"/>
</dbReference>